<dbReference type="FunFam" id="1.20.1220.12:FF:000001">
    <property type="entry name" value="Malate synthase"/>
    <property type="match status" value="1"/>
</dbReference>
<dbReference type="GO" id="GO:0004474">
    <property type="term" value="F:malate synthase activity"/>
    <property type="evidence" value="ECO:0007669"/>
    <property type="project" value="UniProtKB-EC"/>
</dbReference>
<dbReference type="AlphaFoldDB" id="A0A8K0GBS8"/>
<evidence type="ECO:0000259" key="7">
    <source>
        <dbReference type="Pfam" id="PF01274"/>
    </source>
</evidence>
<organism evidence="9 10">
    <name type="scientific">Ignelater luminosus</name>
    <name type="common">Cucubano</name>
    <name type="synonym">Pyrophorus luminosus</name>
    <dbReference type="NCBI Taxonomy" id="2038154"/>
    <lineage>
        <taxon>Eukaryota</taxon>
        <taxon>Metazoa</taxon>
        <taxon>Ecdysozoa</taxon>
        <taxon>Arthropoda</taxon>
        <taxon>Hexapoda</taxon>
        <taxon>Insecta</taxon>
        <taxon>Pterygota</taxon>
        <taxon>Neoptera</taxon>
        <taxon>Endopterygota</taxon>
        <taxon>Coleoptera</taxon>
        <taxon>Polyphaga</taxon>
        <taxon>Elateriformia</taxon>
        <taxon>Elateroidea</taxon>
        <taxon>Elateridae</taxon>
        <taxon>Agrypninae</taxon>
        <taxon>Pyrophorini</taxon>
        <taxon>Ignelater</taxon>
    </lineage>
</organism>
<dbReference type="Pfam" id="PF01274">
    <property type="entry name" value="MS_TIM-barrel"/>
    <property type="match status" value="1"/>
</dbReference>
<dbReference type="Gene3D" id="1.20.1220.12">
    <property type="entry name" value="Malate synthase, domain III"/>
    <property type="match status" value="1"/>
</dbReference>
<evidence type="ECO:0000256" key="6">
    <source>
        <dbReference type="PIRSR" id="PIRSR001363-1"/>
    </source>
</evidence>
<evidence type="ECO:0000256" key="4">
    <source>
        <dbReference type="ARBA" id="ARBA00022679"/>
    </source>
</evidence>
<dbReference type="FunFam" id="3.20.20.360:FF:000001">
    <property type="entry name" value="Malate synthase"/>
    <property type="match status" value="1"/>
</dbReference>
<evidence type="ECO:0000313" key="10">
    <source>
        <dbReference type="Proteomes" id="UP000801492"/>
    </source>
</evidence>
<keyword evidence="3" id="KW-0816">Tricarboxylic acid cycle</keyword>
<keyword evidence="2" id="KW-0329">Glyoxylate bypass</keyword>
<sequence length="539" mass="62230">MNQSRSHITISPSPPGLQHAYNILFSGEAQDFLTELVNTFRNRVDQLYWDRVNRKCQFHLHRKTPEFLNTKQRHDPTWKVLPVPPRLQNRKLDLGDVSPANTQHFLQALNADVQGIQVDFDDGHCPSWKNQIIGLYNVYQAVHEEFYGVSDLNNIPILMLRPRAWNMIEHNIMIDGKETPGPLVDFGIIMYHNSKILSNKGAGPFFYLSKVEGASEAKLWNDIFIWTQQRLQIPYGTIKACVLIENILSAFEMEEILYELRDHSLGLNCGIWDYAASIICKFGDDPNYVLPDRNKYVNMQKHFLKKYMQLVIQTCHARGAHATGGMAALLVPNENKSDQLNVIEKVVKAKEQEILAGVDGFMVYDVKLVPCINKLWNTYCANNPNQLSLPIKYEHITERDLLTMPTGCITYDGLKHNIEVAILFIYNWLNGEGHFFYKGAVEDSATAEISRSQIWQWIKHKAIIEDNKETVTKELVQNLTNDYIRSRHFKSAFIHIAAKLFIDIVTMRYFPDFITTYLNDNYVFRHQHAENNTVLSPKL</sequence>
<protein>
    <recommendedName>
        <fullName evidence="1">malate synthase</fullName>
        <ecNumber evidence="1">2.3.3.9</ecNumber>
    </recommendedName>
</protein>
<evidence type="ECO:0000256" key="5">
    <source>
        <dbReference type="ARBA" id="ARBA00047918"/>
    </source>
</evidence>
<evidence type="ECO:0000259" key="8">
    <source>
        <dbReference type="Pfam" id="PF20659"/>
    </source>
</evidence>
<evidence type="ECO:0000256" key="2">
    <source>
        <dbReference type="ARBA" id="ARBA00022435"/>
    </source>
</evidence>
<evidence type="ECO:0000256" key="3">
    <source>
        <dbReference type="ARBA" id="ARBA00022532"/>
    </source>
</evidence>
<dbReference type="GO" id="GO:0005737">
    <property type="term" value="C:cytoplasm"/>
    <property type="evidence" value="ECO:0007669"/>
    <property type="project" value="TreeGrafter"/>
</dbReference>
<dbReference type="InterPro" id="IPR044856">
    <property type="entry name" value="Malate_synth_C_sf"/>
</dbReference>
<keyword evidence="4" id="KW-0808">Transferase</keyword>
<dbReference type="Pfam" id="PF20659">
    <property type="entry name" value="MS_C"/>
    <property type="match status" value="1"/>
</dbReference>
<keyword evidence="10" id="KW-1185">Reference proteome</keyword>
<accession>A0A8K0GBS8</accession>
<dbReference type="InterPro" id="IPR048355">
    <property type="entry name" value="MS_C"/>
</dbReference>
<dbReference type="GO" id="GO:0006099">
    <property type="term" value="P:tricarboxylic acid cycle"/>
    <property type="evidence" value="ECO:0007669"/>
    <property type="project" value="UniProtKB-KW"/>
</dbReference>
<dbReference type="PANTHER" id="PTHR42902">
    <property type="entry name" value="MALATE SYNTHASE"/>
    <property type="match status" value="1"/>
</dbReference>
<dbReference type="PANTHER" id="PTHR42902:SF2">
    <property type="entry name" value="MALATE SYNTHASE"/>
    <property type="match status" value="1"/>
</dbReference>
<proteinExistence type="predicted"/>
<evidence type="ECO:0000313" key="9">
    <source>
        <dbReference type="EMBL" id="KAF2896067.1"/>
    </source>
</evidence>
<feature type="domain" description="Malate synthase TIM barrel" evidence="7">
    <location>
        <begin position="158"/>
        <end position="403"/>
    </location>
</feature>
<evidence type="ECO:0000256" key="1">
    <source>
        <dbReference type="ARBA" id="ARBA00012636"/>
    </source>
</evidence>
<dbReference type="Gene3D" id="3.20.20.360">
    <property type="entry name" value="Malate synthase, domain 3"/>
    <property type="match status" value="1"/>
</dbReference>
<feature type="active site" description="Proton donor" evidence="6">
    <location>
        <position position="443"/>
    </location>
</feature>
<dbReference type="OrthoDB" id="4078635at2759"/>
<feature type="domain" description="Malate synthase C-terminal" evidence="8">
    <location>
        <begin position="409"/>
        <end position="519"/>
    </location>
</feature>
<dbReference type="EMBL" id="VTPC01005406">
    <property type="protein sequence ID" value="KAF2896067.1"/>
    <property type="molecule type" value="Genomic_DNA"/>
</dbReference>
<dbReference type="Proteomes" id="UP000801492">
    <property type="component" value="Unassembled WGS sequence"/>
</dbReference>
<dbReference type="PIRSF" id="PIRSF001363">
    <property type="entry name" value="Malate_synth"/>
    <property type="match status" value="1"/>
</dbReference>
<comment type="caution">
    <text evidence="9">The sequence shown here is derived from an EMBL/GenBank/DDBJ whole genome shotgun (WGS) entry which is preliminary data.</text>
</comment>
<reference evidence="9" key="1">
    <citation type="submission" date="2019-08" db="EMBL/GenBank/DDBJ databases">
        <title>The genome of the North American firefly Photinus pyralis.</title>
        <authorList>
            <consortium name="Photinus pyralis genome working group"/>
            <person name="Fallon T.R."/>
            <person name="Sander Lower S.E."/>
            <person name="Weng J.-K."/>
        </authorList>
    </citation>
    <scope>NUCLEOTIDE SEQUENCE</scope>
    <source>
        <strain evidence="9">TRF0915ILg1</strain>
        <tissue evidence="9">Whole body</tissue>
    </source>
</reference>
<name>A0A8K0GBS8_IGNLU</name>
<gene>
    <name evidence="9" type="ORF">ILUMI_10111</name>
</gene>
<dbReference type="InterPro" id="IPR011076">
    <property type="entry name" value="Malate_synth_sf"/>
</dbReference>
<dbReference type="InterPro" id="IPR046363">
    <property type="entry name" value="MS_N_TIM-barrel_dom"/>
</dbReference>
<dbReference type="EC" id="2.3.3.9" evidence="1"/>
<dbReference type="InterPro" id="IPR001465">
    <property type="entry name" value="Malate_synthase_TIM"/>
</dbReference>
<dbReference type="SUPFAM" id="SSF51645">
    <property type="entry name" value="Malate synthase G"/>
    <property type="match status" value="1"/>
</dbReference>
<comment type="catalytic activity">
    <reaction evidence="5">
        <text>glyoxylate + acetyl-CoA + H2O = (S)-malate + CoA + H(+)</text>
        <dbReference type="Rhea" id="RHEA:18181"/>
        <dbReference type="ChEBI" id="CHEBI:15377"/>
        <dbReference type="ChEBI" id="CHEBI:15378"/>
        <dbReference type="ChEBI" id="CHEBI:15589"/>
        <dbReference type="ChEBI" id="CHEBI:36655"/>
        <dbReference type="ChEBI" id="CHEBI:57287"/>
        <dbReference type="ChEBI" id="CHEBI:57288"/>
        <dbReference type="EC" id="2.3.3.9"/>
    </reaction>
</comment>
<dbReference type="GO" id="GO:0006097">
    <property type="term" value="P:glyoxylate cycle"/>
    <property type="evidence" value="ECO:0007669"/>
    <property type="project" value="UniProtKB-KW"/>
</dbReference>
<dbReference type="InterPro" id="IPR006252">
    <property type="entry name" value="Malate_synthA"/>
</dbReference>
<feature type="active site" description="Proton acceptor" evidence="6">
    <location>
        <position position="161"/>
    </location>
</feature>